<keyword evidence="3" id="KW-1185">Reference proteome</keyword>
<sequence>MSKLFKRGFFQRIFQRLFKRAQHRKEEQKEAPETEQTQAKRVKKTTRANKESVKKVKDRQNNEQQQEDEPTTKQTQENPPHDQLNPGPEELNVQPRRPSEPEWPRPQPRQLYVREDLPPEPEDTPPEPEDMPPEPEDMPPETEDMPPEPEDMPSETEDMTTETEDMPPETEDTPPEPEDMPSETEDMTTETEDTPPETEDMTLGPEDMPPGPEELDHPPELPGPQPRLLFQPEMRFIRPMVPNQRPARPRHRPEQPRSPEIMYIRRQLDQVRPTLQWFEPNLLILPYNPPNYHPEERIEHYWIPLQPMNNEPWQPRRPPRPPRPRLWQPRPRLWQSSPQPRQPTPQFRQPNLQGVSAIILDRQPRPQSQPPNLLFCNSAIDRVRQRSPPSQPSPELRQPSPQGQPLETRNQQSDLRRIRRAKYLRQQRLQPSKSDLPRIRRAKDRMRQRPQPWQSDLRRIRRAKDRMRQRPQPWQPSPDLGQPSPDHRQPRPDLGQPSPDLRQPNPDPRQPSPDPRQPSPDLRQPSPDLRQPRPDLRLLKPQGCCSKPSLCMPGSPPRKPTLQPTQPTSKLDSMTPEHLRLDETDKLALPSESPKQQRPCQNDQNCFGPWPVGLESMQEAEQWRKQRAKRRKQRAERRKQRAKRQNMTTKIPQQRYKKLQRVGKLMRIMIRSLTKNLQKARRGLKTMMRSAHCAEDRAKVKNISRSLLGSLKATIKKQKTLKTEVRQKLENEEESDPKPSTSKQAFREEKMRNANNNNNNGTNSSPHSRRVERIRAKRKSVEKLKLMRWTIKSLVTIFQETKIDLEAAIRTAHCAEDRQKLKFILKSLVDSFKATRKEHKAFTTELRHKTTEEEERGQDSPSRTNDSQSADAGKDKIMGQTQKCSEQEKEQQIIQSTDVSTKSPEEQEQPRVENDSLLRKLKHESDRHVSLTKELGNVKKELEDMRTLCESLERKVCVKKLHKKMLEDSLKATRKELQDTKAELSKLEQKSTKEERGEEQSPAEMEDTLKKNTTQKENGASKLLLQEVEPQSQEMNSVRSKEGEMQPRPEEHLDDDQTRLSQHSRLLFLVFSAITNCSRRDPLFVDRVTDLTCLLVARGVGDPGSTPAQDGTDYVGHTRERKELQCGALSFMHHDPVHVAAAAVVTVEAAFAEFAILGCFWLCVLDRCPVRRPMTCD</sequence>
<feature type="compositionally biased region" description="Low complexity" evidence="1">
    <location>
        <begin position="753"/>
        <end position="763"/>
    </location>
</feature>
<gene>
    <name evidence="2" type="ORF">WMY93_006190</name>
</gene>
<feature type="compositionally biased region" description="Basic and acidic residues" evidence="1">
    <location>
        <begin position="981"/>
        <end position="999"/>
    </location>
</feature>
<feature type="compositionally biased region" description="Polar residues" evidence="1">
    <location>
        <begin position="1029"/>
        <end position="1038"/>
    </location>
</feature>
<feature type="compositionally biased region" description="Basic and acidic residues" evidence="1">
    <location>
        <begin position="48"/>
        <end position="61"/>
    </location>
</feature>
<feature type="compositionally biased region" description="Basic and acidic residues" evidence="1">
    <location>
        <begin position="1039"/>
        <end position="1058"/>
    </location>
</feature>
<accession>A0AAW0PJD4</accession>
<dbReference type="AlphaFoldDB" id="A0AAW0PJD4"/>
<feature type="region of interest" description="Disordered" evidence="1">
    <location>
        <begin position="21"/>
        <end position="258"/>
    </location>
</feature>
<feature type="region of interest" description="Disordered" evidence="1">
    <location>
        <begin position="384"/>
        <end position="576"/>
    </location>
</feature>
<feature type="region of interest" description="Disordered" evidence="1">
    <location>
        <begin position="719"/>
        <end position="773"/>
    </location>
</feature>
<feature type="compositionally biased region" description="Basic residues" evidence="1">
    <location>
        <begin position="439"/>
        <end position="448"/>
    </location>
</feature>
<organism evidence="2 3">
    <name type="scientific">Mugilogobius chulae</name>
    <name type="common">yellowstripe goby</name>
    <dbReference type="NCBI Taxonomy" id="88201"/>
    <lineage>
        <taxon>Eukaryota</taxon>
        <taxon>Metazoa</taxon>
        <taxon>Chordata</taxon>
        <taxon>Craniata</taxon>
        <taxon>Vertebrata</taxon>
        <taxon>Euteleostomi</taxon>
        <taxon>Actinopterygii</taxon>
        <taxon>Neopterygii</taxon>
        <taxon>Teleostei</taxon>
        <taxon>Neoteleostei</taxon>
        <taxon>Acanthomorphata</taxon>
        <taxon>Gobiaria</taxon>
        <taxon>Gobiiformes</taxon>
        <taxon>Gobioidei</taxon>
        <taxon>Gobiidae</taxon>
        <taxon>Gobionellinae</taxon>
        <taxon>Mugilogobius</taxon>
    </lineage>
</organism>
<dbReference type="EMBL" id="JBBPFD010000004">
    <property type="protein sequence ID" value="KAK7929795.1"/>
    <property type="molecule type" value="Genomic_DNA"/>
</dbReference>
<proteinExistence type="predicted"/>
<feature type="compositionally biased region" description="Acidic residues" evidence="1">
    <location>
        <begin position="118"/>
        <end position="200"/>
    </location>
</feature>
<feature type="compositionally biased region" description="Low complexity" evidence="1">
    <location>
        <begin position="325"/>
        <end position="350"/>
    </location>
</feature>
<protein>
    <submittedName>
        <fullName evidence="2">Uncharacterized protein</fullName>
    </submittedName>
</protein>
<reference evidence="3" key="1">
    <citation type="submission" date="2024-04" db="EMBL/GenBank/DDBJ databases">
        <title>Salinicola lusitanus LLJ914,a marine bacterium isolated from the Okinawa Trough.</title>
        <authorList>
            <person name="Li J."/>
        </authorList>
    </citation>
    <scope>NUCLEOTIDE SEQUENCE [LARGE SCALE GENOMIC DNA]</scope>
</reference>
<feature type="compositionally biased region" description="Low complexity" evidence="1">
    <location>
        <begin position="519"/>
        <end position="529"/>
    </location>
</feature>
<comment type="caution">
    <text evidence="2">The sequence shown here is derived from an EMBL/GenBank/DDBJ whole genome shotgun (WGS) entry which is preliminary data.</text>
</comment>
<feature type="region of interest" description="Disordered" evidence="1">
    <location>
        <begin position="981"/>
        <end position="1058"/>
    </location>
</feature>
<feature type="region of interest" description="Disordered" evidence="1">
    <location>
        <begin position="310"/>
        <end position="350"/>
    </location>
</feature>
<feature type="compositionally biased region" description="Polar residues" evidence="1">
    <location>
        <begin position="562"/>
        <end position="572"/>
    </location>
</feature>
<evidence type="ECO:0000313" key="2">
    <source>
        <dbReference type="EMBL" id="KAK7929795.1"/>
    </source>
</evidence>
<feature type="region of interest" description="Disordered" evidence="1">
    <location>
        <begin position="843"/>
        <end position="928"/>
    </location>
</feature>
<evidence type="ECO:0000313" key="3">
    <source>
        <dbReference type="Proteomes" id="UP001460270"/>
    </source>
</evidence>
<feature type="compositionally biased region" description="Polar residues" evidence="1">
    <location>
        <begin position="403"/>
        <end position="413"/>
    </location>
</feature>
<feature type="compositionally biased region" description="Basic and acidic residues" evidence="1">
    <location>
        <begin position="721"/>
        <end position="730"/>
    </location>
</feature>
<evidence type="ECO:0000256" key="1">
    <source>
        <dbReference type="SAM" id="MobiDB-lite"/>
    </source>
</evidence>
<feature type="region of interest" description="Disordered" evidence="1">
    <location>
        <begin position="628"/>
        <end position="652"/>
    </location>
</feature>
<name>A0AAW0PJD4_9GOBI</name>
<feature type="compositionally biased region" description="Basic and acidic residues" evidence="1">
    <location>
        <begin position="903"/>
        <end position="928"/>
    </location>
</feature>
<feature type="compositionally biased region" description="Polar residues" evidence="1">
    <location>
        <begin position="859"/>
        <end position="870"/>
    </location>
</feature>
<feature type="compositionally biased region" description="Basic residues" evidence="1">
    <location>
        <begin position="628"/>
        <end position="644"/>
    </location>
</feature>
<feature type="compositionally biased region" description="Pro residues" evidence="1">
    <location>
        <begin position="505"/>
        <end position="518"/>
    </location>
</feature>
<feature type="compositionally biased region" description="Basic residues" evidence="1">
    <location>
        <begin position="459"/>
        <end position="469"/>
    </location>
</feature>
<dbReference type="Proteomes" id="UP001460270">
    <property type="component" value="Unassembled WGS sequence"/>
</dbReference>